<dbReference type="AlphaFoldDB" id="A0A9E2S9N0"/>
<dbReference type="InterPro" id="IPR025381">
    <property type="entry name" value="DUF4296"/>
</dbReference>
<dbReference type="Pfam" id="PF14129">
    <property type="entry name" value="DUF4296"/>
    <property type="match status" value="1"/>
</dbReference>
<sequence>MYKTKYWLFALVIFLVSCGGKNKVPSGVLQKDSMQSVIKDLMRVDEFVTMYVVKDSSKNQKTERLRRYEQVFALHKTTQAEFKKSLDYYREQPEMMKQIFDTVSSREIVKLDTTKNHPKPVKPDSASIHKLDTANGKIKKADSLPRLKFRADTAILRRFKKLNQK</sequence>
<dbReference type="Proteomes" id="UP000812270">
    <property type="component" value="Unassembled WGS sequence"/>
</dbReference>
<dbReference type="PROSITE" id="PS51257">
    <property type="entry name" value="PROKAR_LIPOPROTEIN"/>
    <property type="match status" value="1"/>
</dbReference>
<name>A0A9E2S9N0_9BACT</name>
<dbReference type="EMBL" id="JAHSPG010000010">
    <property type="protein sequence ID" value="MBV4358137.1"/>
    <property type="molecule type" value="Genomic_DNA"/>
</dbReference>
<evidence type="ECO:0000313" key="2">
    <source>
        <dbReference type="EMBL" id="MBV4358137.1"/>
    </source>
</evidence>
<evidence type="ECO:0000313" key="3">
    <source>
        <dbReference type="Proteomes" id="UP000812270"/>
    </source>
</evidence>
<evidence type="ECO:0000259" key="1">
    <source>
        <dbReference type="Pfam" id="PF14129"/>
    </source>
</evidence>
<organism evidence="2 3">
    <name type="scientific">Pinibacter aurantiacus</name>
    <dbReference type="NCBI Taxonomy" id="2851599"/>
    <lineage>
        <taxon>Bacteria</taxon>
        <taxon>Pseudomonadati</taxon>
        <taxon>Bacteroidota</taxon>
        <taxon>Chitinophagia</taxon>
        <taxon>Chitinophagales</taxon>
        <taxon>Chitinophagaceae</taxon>
        <taxon>Pinibacter</taxon>
    </lineage>
</organism>
<dbReference type="RefSeq" id="WP_217791822.1">
    <property type="nucleotide sequence ID" value="NZ_JAHSPG010000010.1"/>
</dbReference>
<reference evidence="2" key="1">
    <citation type="submission" date="2021-06" db="EMBL/GenBank/DDBJ databases">
        <authorList>
            <person name="Huq M.A."/>
        </authorList>
    </citation>
    <scope>NUCLEOTIDE SEQUENCE</scope>
    <source>
        <strain evidence="2">MAH-26</strain>
    </source>
</reference>
<protein>
    <submittedName>
        <fullName evidence="2">DUF4296 domain-containing protein</fullName>
    </submittedName>
</protein>
<comment type="caution">
    <text evidence="2">The sequence shown here is derived from an EMBL/GenBank/DDBJ whole genome shotgun (WGS) entry which is preliminary data.</text>
</comment>
<gene>
    <name evidence="2" type="ORF">KTO63_13310</name>
</gene>
<keyword evidence="3" id="KW-1185">Reference proteome</keyword>
<accession>A0A9E2S9N0</accession>
<feature type="domain" description="DUF4296" evidence="1">
    <location>
        <begin position="25"/>
        <end position="106"/>
    </location>
</feature>
<proteinExistence type="predicted"/>